<dbReference type="KEGG" id="stq:Spith_1994"/>
<proteinExistence type="predicted"/>
<sequence length="213" mass="23634">MVGTVRVVPVWSCGRWVRERMGEGGWVVRCGSGVEARRLGVEVRVLREGVRWRGREVRVGRGGGRLVCVGFGEGMMPGRGERWEEVWVLAGGRGLVGGVRGRVEGIGGWEWVAERPREGVWEAVGWRGWRERGEVVRALGEGVCRGWWWGDVEEAVDTLLVLGYLVRRRWAEGVVGRVSGMGALVPSRDTRTFRERVCGLITPSGRWSGSLPG</sequence>
<dbReference type="Proteomes" id="UP000007254">
    <property type="component" value="Chromosome"/>
</dbReference>
<reference evidence="1 2" key="1">
    <citation type="submission" date="2011-06" db="EMBL/GenBank/DDBJ databases">
        <title>The complete genome of Spirochaeta thermophila DSM 6578.</title>
        <authorList>
            <consortium name="US DOE Joint Genome Institute (JGI-PGF)"/>
            <person name="Lucas S."/>
            <person name="Lapidus A."/>
            <person name="Bruce D."/>
            <person name="Goodwin L."/>
            <person name="Pitluck S."/>
            <person name="Peters L."/>
            <person name="Kyrpides N."/>
            <person name="Mavromatis K."/>
            <person name="Ivanova N."/>
            <person name="Mikailova N."/>
            <person name="Pagani I."/>
            <person name="Chertkov O."/>
            <person name="Detter J.C."/>
            <person name="Tapia R."/>
            <person name="Han C."/>
            <person name="Land M."/>
            <person name="Hauser L."/>
            <person name="Markowitz V."/>
            <person name="Cheng J.-F."/>
            <person name="Hugenholtz P."/>
            <person name="Woyke T."/>
            <person name="Wu D."/>
            <person name="Spring S."/>
            <person name="Merkhoffer B."/>
            <person name="Schneider S."/>
            <person name="Klenk H.-P."/>
            <person name="Eisen J.A."/>
        </authorList>
    </citation>
    <scope>NUCLEOTIDE SEQUENCE [LARGE SCALE GENOMIC DNA]</scope>
    <source>
        <strain evidence="2">ATCC 700085 / DSM 6578 / Z-1203</strain>
    </source>
</reference>
<evidence type="ECO:0000313" key="1">
    <source>
        <dbReference type="EMBL" id="AEJ62252.1"/>
    </source>
</evidence>
<gene>
    <name evidence="1" type="ordered locus">Spith_1994</name>
</gene>
<accession>G0GEB5</accession>
<dbReference type="STRING" id="869211.Spith_1994"/>
<dbReference type="EMBL" id="CP002903">
    <property type="protein sequence ID" value="AEJ62252.1"/>
    <property type="molecule type" value="Genomic_DNA"/>
</dbReference>
<name>G0GEB5_WINT7</name>
<dbReference type="AlphaFoldDB" id="G0GEB5"/>
<dbReference type="HOGENOM" id="CLU_1293663_0_0_12"/>
<evidence type="ECO:0000313" key="2">
    <source>
        <dbReference type="Proteomes" id="UP000007254"/>
    </source>
</evidence>
<keyword evidence="2" id="KW-1185">Reference proteome</keyword>
<protein>
    <submittedName>
        <fullName evidence="1">Uncharacterized protein</fullName>
    </submittedName>
</protein>
<organism evidence="1 2">
    <name type="scientific">Winmispira thermophila (strain ATCC 700085 / DSM 6578 / Z-1203)</name>
    <name type="common">Spirochaeta thermophila</name>
    <dbReference type="NCBI Taxonomy" id="869211"/>
    <lineage>
        <taxon>Bacteria</taxon>
        <taxon>Pseudomonadati</taxon>
        <taxon>Spirochaetota</taxon>
        <taxon>Spirochaetia</taxon>
        <taxon>Winmispirales</taxon>
        <taxon>Winmispiraceae</taxon>
        <taxon>Winmispira</taxon>
    </lineage>
</organism>